<feature type="transmembrane region" description="Helical" evidence="7">
    <location>
        <begin position="1007"/>
        <end position="1025"/>
    </location>
</feature>
<proteinExistence type="inferred from homology"/>
<comment type="similarity">
    <text evidence="2">Belongs to the resistance-nodulation-cell division (RND) (TC 2.A.6) family. MmpL subfamily.</text>
</comment>
<feature type="transmembrane region" description="Helical" evidence="7">
    <location>
        <begin position="837"/>
        <end position="858"/>
    </location>
</feature>
<evidence type="ECO:0000313" key="10">
    <source>
        <dbReference type="Proteomes" id="UP000000346"/>
    </source>
</evidence>
<dbReference type="PANTHER" id="PTHR33406">
    <property type="entry name" value="MEMBRANE PROTEIN MJ1562-RELATED"/>
    <property type="match status" value="1"/>
</dbReference>
<dbReference type="Proteomes" id="UP000000346">
    <property type="component" value="Chromosome"/>
</dbReference>
<sequence>MYSRRTAYVIVVVAIALAVIFYPFMTRINSVVSTNESSMLPQGVESIKVMNIISREGNLSEQGNYIYVVTGVPVNLTTFYRLNGTLTQGTSWVSVARGVYIKLNNVSQRLLNVSLSTAEGLVRLWEAVNNLSLRLERLNSTLVGLTYMLRNADYAYAQYYSLGRNLSLAYSQAVPEVVALGNETEGLSGAYVSTLFNTIRAEYVLSNMTDAYSTGNLTQGDVELVVSECPPIGGAQSPSPQLVEALFHYVLSTGGPSRFSLASAENFTYTVLYGELNASGEQRALPLLQAYGLAFRNASAAYSSYIESLMNNLTQDNQYRLYYALSSIGSASGREAFLAVVSSIPAPGQTKELLTTLAEEYAASGFNESDVTLIVRNVTYSLLSSRLPSDVAMDMASYVANGSFSREAAAELAAKTLAARLPVNLSGYAPLVLSYVPEELLEYDPNATCALCSNMTLAEASASAIAERGLNVTPSLSMALLRGESAYSLSLDLVNRSLTSPTARLLLAELASAGPIEDYQSLLSRMPSLLNSSLARLGVPSNLTPVLSSEAAVVLEDPSLYGRAVTNVTEYAFNRTFANLLGDLRGLLVQRNLDGFLVMYSVNMSYDEALSVRGQLVSELRSAGYGNASVMLTGTQAINHDLSSSSFRSISRGDMISALLVLVILAIVLESLVAVLVPFIGIGVGLVVALGVGYLLASHNVITLNSISRTIMYEAGLGLGVDYSSLISRRFREELGKGLSPAEAAWSAARRSWRAVVTGALTASIGFGAMTIASNFPFLRSLGEAAPISILITMAVSLTVVPAVLAIVGGSRIVWWPSRVKASAARASPGRSPRARYIAFVVVIALILIPAGFIYATFRGSYDFTLMMPQGAQSVQALHYITDNYAAGIMYPVYVVAANYSTLQAINSSISRLSCVQSTQLYNYSEPVLSVTLSVYPLGREAIACAQSIRQLAKQVSPSAMVGGEAAINLDLQNIVYHDFYHLVYPIAIVLMFIVLLAFFGSVPMALTALASVVIAAVFGSSLAIEAYRLSGVNLPWYLPIVVFTAILGVGMDYNSFIINRVREEAGSHDVRTAVEIAVRSTSVLVVGLSTIMAGAFAGLLAFSAPGFRGMGVALMAGVLSAGLLAALLFTPAVLYMLGERALWPSRRAGR</sequence>
<keyword evidence="5 7" id="KW-1133">Transmembrane helix</keyword>
<dbReference type="EMBL" id="CP001742">
    <property type="protein sequence ID" value="ADL18983.1"/>
    <property type="molecule type" value="Genomic_DNA"/>
</dbReference>
<evidence type="ECO:0000256" key="6">
    <source>
        <dbReference type="ARBA" id="ARBA00023136"/>
    </source>
</evidence>
<dbReference type="HOGENOM" id="CLU_257659_0_0_2"/>
<feature type="transmembrane region" description="Helical" evidence="7">
    <location>
        <begin position="1037"/>
        <end position="1057"/>
    </location>
</feature>
<protein>
    <submittedName>
        <fullName evidence="9">Predicted exporter of RND superfamily</fullName>
    </submittedName>
</protein>
<gene>
    <name evidence="9" type="ordered locus">ASAC_0576</name>
</gene>
<dbReference type="Pfam" id="PF03176">
    <property type="entry name" value="MMPL"/>
    <property type="match status" value="2"/>
</dbReference>
<dbReference type="InParanoid" id="D9Q0Z5"/>
<comment type="subcellular location">
    <subcellularLocation>
        <location evidence="1">Cell membrane</location>
        <topology evidence="1">Multi-pass membrane protein</topology>
    </subcellularLocation>
</comment>
<feature type="transmembrane region" description="Helical" evidence="7">
    <location>
        <begin position="755"/>
        <end position="776"/>
    </location>
</feature>
<dbReference type="AlphaFoldDB" id="D9Q0Z5"/>
<dbReference type="eggNOG" id="arCOG02175">
    <property type="taxonomic scope" value="Archaea"/>
</dbReference>
<organism evidence="9 10">
    <name type="scientific">Acidilobus saccharovorans (strain DSM 16705 / JCM 18335 / VKM B-2471 / 345-15)</name>
    <dbReference type="NCBI Taxonomy" id="666510"/>
    <lineage>
        <taxon>Archaea</taxon>
        <taxon>Thermoproteota</taxon>
        <taxon>Thermoprotei</taxon>
        <taxon>Acidilobales</taxon>
        <taxon>Acidilobaceae</taxon>
        <taxon>Acidilobus</taxon>
    </lineage>
</organism>
<keyword evidence="3" id="KW-1003">Cell membrane</keyword>
<dbReference type="InterPro" id="IPR000731">
    <property type="entry name" value="SSD"/>
</dbReference>
<keyword evidence="4 7" id="KW-0812">Transmembrane</keyword>
<evidence type="ECO:0000256" key="5">
    <source>
        <dbReference type="ARBA" id="ARBA00022989"/>
    </source>
</evidence>
<keyword evidence="10" id="KW-1185">Reference proteome</keyword>
<dbReference type="InterPro" id="IPR004869">
    <property type="entry name" value="MMPL_dom"/>
</dbReference>
<reference evidence="9 10" key="1">
    <citation type="journal article" date="2010" name="Appl. Environ. Microbiol.">
        <title>The genome sequence of the crenarchaeon Acidilobus saccharovorans supports a new order, Acidilobales, and suggests an important ecological role in terrestrial acidic hot springs.</title>
        <authorList>
            <person name="Mardanov A.V."/>
            <person name="Svetlitchnyi V.A."/>
            <person name="Beletsky A.V."/>
            <person name="Prokofeva M.I."/>
            <person name="Bonch-Osmolovskaya E.A."/>
            <person name="Ravin N.V."/>
            <person name="Skryabin K.G."/>
        </authorList>
    </citation>
    <scope>NUCLEOTIDE SEQUENCE [LARGE SCALE GENOMIC DNA]</scope>
    <source>
        <strain evidence="10">DSM 16705 / JCM 18335 / VKM B-2471 / 345-15</strain>
    </source>
</reference>
<dbReference type="KEGG" id="asc:ASAC_0576"/>
<feature type="transmembrane region" description="Helical" evidence="7">
    <location>
        <begin position="788"/>
        <end position="816"/>
    </location>
</feature>
<evidence type="ECO:0000256" key="2">
    <source>
        <dbReference type="ARBA" id="ARBA00010157"/>
    </source>
</evidence>
<evidence type="ECO:0000256" key="4">
    <source>
        <dbReference type="ARBA" id="ARBA00022692"/>
    </source>
</evidence>
<dbReference type="InterPro" id="IPR050545">
    <property type="entry name" value="Mycobact_MmpL"/>
</dbReference>
<keyword evidence="6 7" id="KW-0472">Membrane</keyword>
<feature type="domain" description="SSD" evidence="8">
    <location>
        <begin position="683"/>
        <end position="807"/>
    </location>
</feature>
<accession>D9Q0Z5</accession>
<evidence type="ECO:0000259" key="8">
    <source>
        <dbReference type="PROSITE" id="PS50156"/>
    </source>
</evidence>
<feature type="transmembrane region" description="Helical" evidence="7">
    <location>
        <begin position="980"/>
        <end position="1000"/>
    </location>
</feature>
<feature type="transmembrane region" description="Helical" evidence="7">
    <location>
        <begin position="1115"/>
        <end position="1138"/>
    </location>
</feature>
<dbReference type="GeneID" id="9498808"/>
<feature type="transmembrane region" description="Helical" evidence="7">
    <location>
        <begin position="679"/>
        <end position="697"/>
    </location>
</feature>
<dbReference type="GO" id="GO:0005886">
    <property type="term" value="C:plasma membrane"/>
    <property type="evidence" value="ECO:0007669"/>
    <property type="project" value="UniProtKB-SubCell"/>
</dbReference>
<dbReference type="PANTHER" id="PTHR33406:SF6">
    <property type="entry name" value="MEMBRANE PROTEIN YDGH-RELATED"/>
    <property type="match status" value="1"/>
</dbReference>
<dbReference type="SUPFAM" id="SSF82866">
    <property type="entry name" value="Multidrug efflux transporter AcrB transmembrane domain"/>
    <property type="match status" value="2"/>
</dbReference>
<feature type="transmembrane region" description="Helical" evidence="7">
    <location>
        <begin position="6"/>
        <end position="25"/>
    </location>
</feature>
<dbReference type="RefSeq" id="WP_013266495.1">
    <property type="nucleotide sequence ID" value="NC_014374.1"/>
</dbReference>
<name>D9Q0Z5_ACIS3</name>
<dbReference type="PROSITE" id="PS50156">
    <property type="entry name" value="SSD"/>
    <property type="match status" value="1"/>
</dbReference>
<feature type="transmembrane region" description="Helical" evidence="7">
    <location>
        <begin position="1077"/>
        <end position="1103"/>
    </location>
</feature>
<evidence type="ECO:0000256" key="1">
    <source>
        <dbReference type="ARBA" id="ARBA00004651"/>
    </source>
</evidence>
<dbReference type="Gene3D" id="1.20.1640.10">
    <property type="entry name" value="Multidrug efflux transporter AcrB transmembrane domain"/>
    <property type="match status" value="2"/>
</dbReference>
<evidence type="ECO:0000256" key="7">
    <source>
        <dbReference type="SAM" id="Phobius"/>
    </source>
</evidence>
<dbReference type="OrthoDB" id="42357at2157"/>
<dbReference type="STRING" id="666510.ASAC_0576"/>
<evidence type="ECO:0000256" key="3">
    <source>
        <dbReference type="ARBA" id="ARBA00022475"/>
    </source>
</evidence>
<evidence type="ECO:0000313" key="9">
    <source>
        <dbReference type="EMBL" id="ADL18983.1"/>
    </source>
</evidence>